<dbReference type="FunFam" id="1.10.510.10:FF:000002">
    <property type="entry name" value="Non-specific serine/threonine protein kinase"/>
    <property type="match status" value="1"/>
</dbReference>
<feature type="region of interest" description="Disordered" evidence="10">
    <location>
        <begin position="519"/>
        <end position="538"/>
    </location>
</feature>
<dbReference type="GO" id="GO:0000226">
    <property type="term" value="P:microtubule cytoskeleton organization"/>
    <property type="evidence" value="ECO:0007669"/>
    <property type="project" value="TreeGrafter"/>
</dbReference>
<feature type="region of interest" description="Disordered" evidence="10">
    <location>
        <begin position="744"/>
        <end position="775"/>
    </location>
</feature>
<feature type="non-terminal residue" evidence="14">
    <location>
        <position position="1"/>
    </location>
</feature>
<comment type="catalytic activity">
    <reaction evidence="9">
        <text>L-seryl-[protein] + ATP = O-phospho-L-seryl-[protein] + ADP + H(+)</text>
        <dbReference type="Rhea" id="RHEA:17989"/>
        <dbReference type="Rhea" id="RHEA-COMP:9863"/>
        <dbReference type="Rhea" id="RHEA-COMP:11604"/>
        <dbReference type="ChEBI" id="CHEBI:15378"/>
        <dbReference type="ChEBI" id="CHEBI:29999"/>
        <dbReference type="ChEBI" id="CHEBI:30616"/>
        <dbReference type="ChEBI" id="CHEBI:83421"/>
        <dbReference type="ChEBI" id="CHEBI:456216"/>
        <dbReference type="EC" id="2.7.11.1"/>
    </reaction>
</comment>
<accession>A0A5N3XB02</accession>
<keyword evidence="15" id="KW-1185">Reference proteome</keyword>
<evidence type="ECO:0000256" key="4">
    <source>
        <dbReference type="ARBA" id="ARBA00022741"/>
    </source>
</evidence>
<feature type="domain" description="Protein kinase" evidence="12">
    <location>
        <begin position="1"/>
        <end position="223"/>
    </location>
</feature>
<evidence type="ECO:0000256" key="10">
    <source>
        <dbReference type="SAM" id="MobiDB-lite"/>
    </source>
</evidence>
<dbReference type="PANTHER" id="PTHR24346:SF38">
    <property type="entry name" value="NON-SPECIFIC SERINE_THREONINE PROTEIN KINASE"/>
    <property type="match status" value="1"/>
</dbReference>
<keyword evidence="11" id="KW-0812">Transmembrane</keyword>
<dbReference type="AlphaFoldDB" id="A0A5N3XB02"/>
<dbReference type="InterPro" id="IPR011009">
    <property type="entry name" value="Kinase-like_dom_sf"/>
</dbReference>
<dbReference type="Pfam" id="PF00069">
    <property type="entry name" value="Pkinase"/>
    <property type="match status" value="1"/>
</dbReference>
<dbReference type="PANTHER" id="PTHR24346">
    <property type="entry name" value="MAP/MICROTUBULE AFFINITY-REGULATING KINASE"/>
    <property type="match status" value="1"/>
</dbReference>
<evidence type="ECO:0000256" key="3">
    <source>
        <dbReference type="ARBA" id="ARBA00022679"/>
    </source>
</evidence>
<dbReference type="PROSITE" id="PS50011">
    <property type="entry name" value="PROTEIN_KINASE_DOM"/>
    <property type="match status" value="1"/>
</dbReference>
<dbReference type="Gene3D" id="1.10.510.10">
    <property type="entry name" value="Transferase(Phosphotransferase) domain 1"/>
    <property type="match status" value="1"/>
</dbReference>
<evidence type="ECO:0000256" key="1">
    <source>
        <dbReference type="ARBA" id="ARBA00012513"/>
    </source>
</evidence>
<dbReference type="EC" id="2.7.11.1" evidence="1"/>
<evidence type="ECO:0000256" key="11">
    <source>
        <dbReference type="SAM" id="Phobius"/>
    </source>
</evidence>
<gene>
    <name evidence="14" type="ORF">FD755_017305</name>
</gene>
<organism evidence="14 15">
    <name type="scientific">Muntiacus reevesi</name>
    <name type="common">Reeves' muntjac</name>
    <name type="synonym">Cervus reevesi</name>
    <dbReference type="NCBI Taxonomy" id="9886"/>
    <lineage>
        <taxon>Eukaryota</taxon>
        <taxon>Metazoa</taxon>
        <taxon>Chordata</taxon>
        <taxon>Craniata</taxon>
        <taxon>Vertebrata</taxon>
        <taxon>Euteleostomi</taxon>
        <taxon>Mammalia</taxon>
        <taxon>Eutheria</taxon>
        <taxon>Laurasiatheria</taxon>
        <taxon>Artiodactyla</taxon>
        <taxon>Ruminantia</taxon>
        <taxon>Pecora</taxon>
        <taxon>Cervidae</taxon>
        <taxon>Muntiacinae</taxon>
        <taxon>Muntiacus</taxon>
    </lineage>
</organism>
<feature type="domain" description="UBA" evidence="13">
    <location>
        <begin position="247"/>
        <end position="287"/>
    </location>
</feature>
<evidence type="ECO:0000256" key="9">
    <source>
        <dbReference type="ARBA" id="ARBA00048679"/>
    </source>
</evidence>
<dbReference type="InterPro" id="IPR057380">
    <property type="entry name" value="UBA_SIK1/2/3"/>
</dbReference>
<dbReference type="InterPro" id="IPR015940">
    <property type="entry name" value="UBA"/>
</dbReference>
<feature type="region of interest" description="Disordered" evidence="10">
    <location>
        <begin position="787"/>
        <end position="836"/>
    </location>
</feature>
<keyword evidence="3" id="KW-0808">Transferase</keyword>
<protein>
    <recommendedName>
        <fullName evidence="1">non-specific serine/threonine protein kinase</fullName>
        <ecNumber evidence="1">2.7.11.1</ecNumber>
    </recommendedName>
</protein>
<proteinExistence type="inferred from homology"/>
<feature type="region of interest" description="Disordered" evidence="10">
    <location>
        <begin position="580"/>
        <end position="624"/>
    </location>
</feature>
<sequence>SQKDGINLEQKIRDDDCEYQFTHTVPNFRKNLKLKSLSGVNYLSYFQGLLYLLLQVVYYLANHGRLNESEARRKFWQILSAVDYCHGRQIVHRDLKAENLLLDNNMNIKIADFGFGNFFKSGELLATWCGSPPYAAPEVFEGQQYEGPQLDIWSMGVVLYVLVCGALPFDGPTLPILRQRVLEGRFRIPYFMSEDCEHLIRRMLVLDPAKRLTIAQIKEHKWMLVEVPVQRPVLYPQGQENEPSIGEFNEQVLRLMHGLGIDQQKTIEALQNKSYNHFAAIYYLLVERLKSHRSSFPVEQRLDARQRRPSTIAEQTVAKAQTVGLPVTVHSPSVRAMRSALLPQASTVDTFAFPASGCQAEAAFMEEECVDTPKVNGCLLDPVPPVLARKGCQSLPSNMMETSIDEGLETEGEAEEDPSQAFDAFQSTRSGQRRHTLSEVTNQLVVVPGSGKIFSMSDNPSLDSVDSEYDMGSVQRDLHFLEDNPSLKDMMLANPPSPRVTSPFVSLRPANPAMQALSAQKREAHNRSPVSFREGRRASDTSLTQGIVAFRQHLQNLARTKGILELNKVQLLYEQMGSEADPSLASPTAQLQDLASSGPQEEAPPQQKSVSALPGGSAHPQLSQRHSLEAQYLQHRRQKPSLLSKAQNSCQLYCKEAPRSLEQQLQEHRLQQKRLFLQKQSQLQAYFNQMQIAESSYPQPLPHQETPPPSQPPPPFNLTQPLSPVLEPASEHLPFSPFLSPYPEMRLQPLPSSPGARGAPPPLPPPPLQQQSRGAPAPLQFYQTCELPGTSSREPEHPAPGQYPADGTPQSSMDGPDCPRSSGLQEAPSGYDPLALSEFPGLFDCEMLEAVDPQHSGYVLVN</sequence>
<evidence type="ECO:0000256" key="2">
    <source>
        <dbReference type="ARBA" id="ARBA00022527"/>
    </source>
</evidence>
<keyword evidence="2" id="KW-0723">Serine/threonine-protein kinase</keyword>
<keyword evidence="5" id="KW-0418">Kinase</keyword>
<reference evidence="14 15" key="1">
    <citation type="submission" date="2019-06" db="EMBL/GenBank/DDBJ databases">
        <title>Discovery of a novel chromosome fission-fusion reversal in muntjac.</title>
        <authorList>
            <person name="Mudd A.B."/>
            <person name="Bredeson J.V."/>
            <person name="Baum R."/>
            <person name="Hockemeyer D."/>
            <person name="Rokhsar D.S."/>
        </authorList>
    </citation>
    <scope>NUCLEOTIDE SEQUENCE [LARGE SCALE GENOMIC DNA]</scope>
    <source>
        <strain evidence="14">UCam_UCB_Mr</strain>
        <tissue evidence="14">Fibroblast cell line</tissue>
    </source>
</reference>
<dbReference type="GO" id="GO:0005524">
    <property type="term" value="F:ATP binding"/>
    <property type="evidence" value="ECO:0007669"/>
    <property type="project" value="UniProtKB-KW"/>
</dbReference>
<dbReference type="SMART" id="SM00220">
    <property type="entry name" value="S_TKc"/>
    <property type="match status" value="1"/>
</dbReference>
<name>A0A5N3XB02_MUNRE</name>
<evidence type="ECO:0000259" key="12">
    <source>
        <dbReference type="PROSITE" id="PS50011"/>
    </source>
</evidence>
<evidence type="ECO:0000259" key="13">
    <source>
        <dbReference type="PROSITE" id="PS50030"/>
    </source>
</evidence>
<evidence type="ECO:0000256" key="7">
    <source>
        <dbReference type="ARBA" id="ARBA00038181"/>
    </source>
</evidence>
<dbReference type="CDD" id="cd14409">
    <property type="entry name" value="UBA_SIK2"/>
    <property type="match status" value="1"/>
</dbReference>
<feature type="compositionally biased region" description="Low complexity" evidence="10">
    <location>
        <begin position="749"/>
        <end position="758"/>
    </location>
</feature>
<dbReference type="GO" id="GO:0050321">
    <property type="term" value="F:tau-protein kinase activity"/>
    <property type="evidence" value="ECO:0007669"/>
    <property type="project" value="TreeGrafter"/>
</dbReference>
<comment type="caution">
    <text evidence="14">The sequence shown here is derived from an EMBL/GenBank/DDBJ whole genome shotgun (WGS) entry which is preliminary data.</text>
</comment>
<dbReference type="GO" id="GO:0035556">
    <property type="term" value="P:intracellular signal transduction"/>
    <property type="evidence" value="ECO:0007669"/>
    <property type="project" value="TreeGrafter"/>
</dbReference>
<evidence type="ECO:0000256" key="8">
    <source>
        <dbReference type="ARBA" id="ARBA00047899"/>
    </source>
</evidence>
<dbReference type="Proteomes" id="UP000326062">
    <property type="component" value="Chromosome 10"/>
</dbReference>
<feature type="compositionally biased region" description="Pro residues" evidence="10">
    <location>
        <begin position="699"/>
        <end position="716"/>
    </location>
</feature>
<feature type="region of interest" description="Disordered" evidence="10">
    <location>
        <begin position="697"/>
        <end position="730"/>
    </location>
</feature>
<keyword evidence="11" id="KW-0472">Membrane</keyword>
<feature type="transmembrane region" description="Helical" evidence="11">
    <location>
        <begin position="42"/>
        <end position="61"/>
    </location>
</feature>
<keyword evidence="4" id="KW-0547">Nucleotide-binding</keyword>
<dbReference type="InterPro" id="IPR008271">
    <property type="entry name" value="Ser/Thr_kinase_AS"/>
</dbReference>
<comment type="similarity">
    <text evidence="7">Belongs to the protein kinase superfamily. CAMK Ser/Thr protein kinase family. Smok subfamily.</text>
</comment>
<feature type="compositionally biased region" description="Pro residues" evidence="10">
    <location>
        <begin position="759"/>
        <end position="768"/>
    </location>
</feature>
<dbReference type="EMBL" id="VCEB01000013">
    <property type="protein sequence ID" value="KAB0370896.1"/>
    <property type="molecule type" value="Genomic_DNA"/>
</dbReference>
<dbReference type="PROSITE" id="PS50030">
    <property type="entry name" value="UBA"/>
    <property type="match status" value="1"/>
</dbReference>
<keyword evidence="11" id="KW-1133">Transmembrane helix</keyword>
<evidence type="ECO:0000256" key="5">
    <source>
        <dbReference type="ARBA" id="ARBA00022777"/>
    </source>
</evidence>
<dbReference type="SUPFAM" id="SSF56112">
    <property type="entry name" value="Protein kinase-like (PK-like)"/>
    <property type="match status" value="1"/>
</dbReference>
<comment type="catalytic activity">
    <reaction evidence="8">
        <text>L-threonyl-[protein] + ATP = O-phospho-L-threonyl-[protein] + ADP + H(+)</text>
        <dbReference type="Rhea" id="RHEA:46608"/>
        <dbReference type="Rhea" id="RHEA-COMP:11060"/>
        <dbReference type="Rhea" id="RHEA-COMP:11605"/>
        <dbReference type="ChEBI" id="CHEBI:15378"/>
        <dbReference type="ChEBI" id="CHEBI:30013"/>
        <dbReference type="ChEBI" id="CHEBI:30616"/>
        <dbReference type="ChEBI" id="CHEBI:61977"/>
        <dbReference type="ChEBI" id="CHEBI:456216"/>
        <dbReference type="EC" id="2.7.11.1"/>
    </reaction>
</comment>
<evidence type="ECO:0000256" key="6">
    <source>
        <dbReference type="ARBA" id="ARBA00022840"/>
    </source>
</evidence>
<dbReference type="Pfam" id="PF23312">
    <property type="entry name" value="UBA_SIK3"/>
    <property type="match status" value="1"/>
</dbReference>
<keyword evidence="6" id="KW-0067">ATP-binding</keyword>
<dbReference type="PROSITE" id="PS00108">
    <property type="entry name" value="PROTEIN_KINASE_ST"/>
    <property type="match status" value="1"/>
</dbReference>
<dbReference type="GO" id="GO:0005737">
    <property type="term" value="C:cytoplasm"/>
    <property type="evidence" value="ECO:0007669"/>
    <property type="project" value="TreeGrafter"/>
</dbReference>
<dbReference type="InterPro" id="IPR000719">
    <property type="entry name" value="Prot_kinase_dom"/>
</dbReference>
<evidence type="ECO:0000313" key="14">
    <source>
        <dbReference type="EMBL" id="KAB0370896.1"/>
    </source>
</evidence>
<evidence type="ECO:0000313" key="15">
    <source>
        <dbReference type="Proteomes" id="UP000326062"/>
    </source>
</evidence>
<feature type="compositionally biased region" description="Polar residues" evidence="10">
    <location>
        <begin position="585"/>
        <end position="599"/>
    </location>
</feature>